<dbReference type="PANTHER" id="PTHR36849:SF1">
    <property type="entry name" value="CYTOPLASMIC PROTEIN"/>
    <property type="match status" value="1"/>
</dbReference>
<dbReference type="InterPro" id="IPR052552">
    <property type="entry name" value="YeaO-like"/>
</dbReference>
<comment type="caution">
    <text evidence="1">The sequence shown here is derived from an EMBL/GenBank/DDBJ whole genome shotgun (WGS) entry which is preliminary data.</text>
</comment>
<accession>A0A5M8RJK9</accession>
<dbReference type="PANTHER" id="PTHR36849">
    <property type="entry name" value="CYTOPLASMIC PROTEIN-RELATED"/>
    <property type="match status" value="1"/>
</dbReference>
<dbReference type="RefSeq" id="WP_148958333.1">
    <property type="nucleotide sequence ID" value="NZ_CM125431.1"/>
</dbReference>
<gene>
    <name evidence="1" type="ORF">DX927_20290</name>
</gene>
<protein>
    <submittedName>
        <fullName evidence="1">DUF488 domain-containing protein</fullName>
    </submittedName>
</protein>
<evidence type="ECO:0000313" key="1">
    <source>
        <dbReference type="EMBL" id="KAA6447610.1"/>
    </source>
</evidence>
<dbReference type="AlphaFoldDB" id="A0A5M8RJK9"/>
<sequence>MPIILQRIYHENPQSEGRRILIDRVWPRGISKEKAKLDDWMKEIAPSPDLRKWFDHDPKKFAAFQQAYKDEIKQDALKQAKLKELRDMAREENLTLLYGAKDEVHNHAVVLKEILESCSDL</sequence>
<dbReference type="Proteomes" id="UP000324326">
    <property type="component" value="Unassembled WGS sequence"/>
</dbReference>
<reference evidence="1 2" key="1">
    <citation type="submission" date="2018-08" db="EMBL/GenBank/DDBJ databases">
        <title>Bacillus phenotypic plasticity.</title>
        <authorList>
            <person name="Hurtado E."/>
        </authorList>
    </citation>
    <scope>NUCLEOTIDE SEQUENCE [LARGE SCALE GENOMIC DNA]</scope>
    <source>
        <strain evidence="1 2">427</strain>
    </source>
</reference>
<dbReference type="STRING" id="1925020.BTA30_18280"/>
<dbReference type="EMBL" id="QSND01000005">
    <property type="protein sequence ID" value="KAA6447610.1"/>
    <property type="molecule type" value="Genomic_DNA"/>
</dbReference>
<dbReference type="GeneID" id="92788502"/>
<evidence type="ECO:0000313" key="2">
    <source>
        <dbReference type="Proteomes" id="UP000324326"/>
    </source>
</evidence>
<dbReference type="Pfam" id="PF22752">
    <property type="entry name" value="DUF488-N3i"/>
    <property type="match status" value="1"/>
</dbReference>
<proteinExistence type="predicted"/>
<name>A0A5M8RJK9_9BACI</name>
<organism evidence="1 2">
    <name type="scientific">Bacillus swezeyi</name>
    <dbReference type="NCBI Taxonomy" id="1925020"/>
    <lineage>
        <taxon>Bacteria</taxon>
        <taxon>Bacillati</taxon>
        <taxon>Bacillota</taxon>
        <taxon>Bacilli</taxon>
        <taxon>Bacillales</taxon>
        <taxon>Bacillaceae</taxon>
        <taxon>Bacillus</taxon>
    </lineage>
</organism>